<dbReference type="STRING" id="1802410.A3H75_02550"/>
<feature type="domain" description="Methyltransferase type 11" evidence="3">
    <location>
        <begin position="64"/>
        <end position="164"/>
    </location>
</feature>
<keyword evidence="1" id="KW-0620">Polyamine biosynthesis</keyword>
<dbReference type="Pfam" id="PF13480">
    <property type="entry name" value="Acetyltransf_6"/>
    <property type="match status" value="1"/>
</dbReference>
<keyword evidence="2" id="KW-1133">Transmembrane helix</keyword>
<dbReference type="InterPro" id="IPR016181">
    <property type="entry name" value="Acyl_CoA_acyltransferase"/>
</dbReference>
<dbReference type="Pfam" id="PF08241">
    <property type="entry name" value="Methyltransf_11"/>
    <property type="match status" value="1"/>
</dbReference>
<dbReference type="SUPFAM" id="SSF53335">
    <property type="entry name" value="S-adenosyl-L-methionine-dependent methyltransferases"/>
    <property type="match status" value="1"/>
</dbReference>
<reference evidence="5 6" key="1">
    <citation type="journal article" date="2016" name="Nat. Commun.">
        <title>Thousands of microbial genomes shed light on interconnected biogeochemical processes in an aquifer system.</title>
        <authorList>
            <person name="Anantharaman K."/>
            <person name="Brown C.T."/>
            <person name="Hug L.A."/>
            <person name="Sharon I."/>
            <person name="Castelle C.J."/>
            <person name="Probst A.J."/>
            <person name="Thomas B.C."/>
            <person name="Singh A."/>
            <person name="Wilkins M.J."/>
            <person name="Karaoz U."/>
            <person name="Brodie E.L."/>
            <person name="Williams K.H."/>
            <person name="Hubbard S.S."/>
            <person name="Banfield J.F."/>
        </authorList>
    </citation>
    <scope>NUCLEOTIDE SEQUENCE [LARGE SCALE GENOMIC DNA]</scope>
</reference>
<dbReference type="InterPro" id="IPR029063">
    <property type="entry name" value="SAM-dependent_MTases_sf"/>
</dbReference>
<dbReference type="SUPFAM" id="SSF55729">
    <property type="entry name" value="Acyl-CoA N-acyltransferases (Nat)"/>
    <property type="match status" value="1"/>
</dbReference>
<dbReference type="GO" id="GO:0006596">
    <property type="term" value="P:polyamine biosynthetic process"/>
    <property type="evidence" value="ECO:0007669"/>
    <property type="project" value="UniProtKB-KW"/>
</dbReference>
<evidence type="ECO:0000259" key="4">
    <source>
        <dbReference type="Pfam" id="PF13480"/>
    </source>
</evidence>
<evidence type="ECO:0000259" key="3">
    <source>
        <dbReference type="Pfam" id="PF08241"/>
    </source>
</evidence>
<proteinExistence type="predicted"/>
<comment type="caution">
    <text evidence="5">The sequence shown here is derived from an EMBL/GenBank/DDBJ whole genome shotgun (WGS) entry which is preliminary data.</text>
</comment>
<keyword evidence="2" id="KW-0812">Transmembrane</keyword>
<dbReference type="AlphaFoldDB" id="A0A1F7VFV0"/>
<name>A0A1F7VFV0_9BACT</name>
<dbReference type="Gene3D" id="3.40.630.30">
    <property type="match status" value="1"/>
</dbReference>
<dbReference type="InterPro" id="IPR038740">
    <property type="entry name" value="BioF2-like_GNAT_dom"/>
</dbReference>
<dbReference type="InterPro" id="IPR013216">
    <property type="entry name" value="Methyltransf_11"/>
</dbReference>
<dbReference type="EMBL" id="MGES01000007">
    <property type="protein sequence ID" value="OGL89323.1"/>
    <property type="molecule type" value="Genomic_DNA"/>
</dbReference>
<evidence type="ECO:0000313" key="6">
    <source>
        <dbReference type="Proteomes" id="UP000176678"/>
    </source>
</evidence>
<sequence>MGFFWETRTYQSEKNGTIHCRRFFGRWRVTVDGFDETTPYTNRMWKRALRRVSKKSGVKRVLLLGLGAGGAIAYLYRRFRNATITAVEWDPVMITLADELGFFPRERRPRIIQGDAAVLVPELTEKFDLIIVDLFRGRKVDAALSDASFIAGIARALDREGFLLVNVFREPELLTRFDEMLSRHATWRFFYNRLALYRHFGRGRVGDPLPAGYITRKQSVPYLQGDWSAHSAVQLVGREGCWGMRWRHGPLTFEGYESDEEPAITEGSARMIIWQPLTRRDKPPGWHRSFIQMNFRRTGVAEITDPDHYTANWSDHAKRHLRKWLRVQPYHIEETQNLDEFVLAHRATKKLWLIKSDFIRMVERRKVVHGDNARLFVARNDGGEIVAGFAAIDLPALNQSHHLISFIHADAEHTSVGTGLMDHWFKHAIARTLRFLDFGVFWTFGDPLDWRGFSRFKSQFGIHYVHRPHPLVKFVRSSLPRD</sequence>
<evidence type="ECO:0000256" key="1">
    <source>
        <dbReference type="ARBA" id="ARBA00023115"/>
    </source>
</evidence>
<dbReference type="PANTHER" id="PTHR43317">
    <property type="entry name" value="THERMOSPERMINE SYNTHASE ACAULIS5"/>
    <property type="match status" value="1"/>
</dbReference>
<gene>
    <name evidence="5" type="ORF">A3H75_02550</name>
</gene>
<feature type="transmembrane region" description="Helical" evidence="2">
    <location>
        <begin position="57"/>
        <end position="76"/>
    </location>
</feature>
<protein>
    <submittedName>
        <fullName evidence="5">Uncharacterized protein</fullName>
    </submittedName>
</protein>
<keyword evidence="2" id="KW-0472">Membrane</keyword>
<evidence type="ECO:0000256" key="2">
    <source>
        <dbReference type="SAM" id="Phobius"/>
    </source>
</evidence>
<evidence type="ECO:0000313" key="5">
    <source>
        <dbReference type="EMBL" id="OGL89323.1"/>
    </source>
</evidence>
<dbReference type="PANTHER" id="PTHR43317:SF1">
    <property type="entry name" value="THERMOSPERMINE SYNTHASE ACAULIS5"/>
    <property type="match status" value="1"/>
</dbReference>
<dbReference type="CDD" id="cd02440">
    <property type="entry name" value="AdoMet_MTases"/>
    <property type="match status" value="1"/>
</dbReference>
<dbReference type="GO" id="GO:0008757">
    <property type="term" value="F:S-adenosylmethionine-dependent methyltransferase activity"/>
    <property type="evidence" value="ECO:0007669"/>
    <property type="project" value="InterPro"/>
</dbReference>
<feature type="domain" description="BioF2-like acetyltransferase" evidence="4">
    <location>
        <begin position="367"/>
        <end position="440"/>
    </location>
</feature>
<dbReference type="Proteomes" id="UP000176678">
    <property type="component" value="Unassembled WGS sequence"/>
</dbReference>
<dbReference type="Gene3D" id="3.40.50.150">
    <property type="entry name" value="Vaccinia Virus protein VP39"/>
    <property type="match status" value="1"/>
</dbReference>
<accession>A0A1F7VFV0</accession>
<organism evidence="5 6">
    <name type="scientific">Candidatus Uhrbacteria bacterium RIFCSPLOWO2_02_FULL_51_9</name>
    <dbReference type="NCBI Taxonomy" id="1802410"/>
    <lineage>
        <taxon>Bacteria</taxon>
        <taxon>Candidatus Uhriibacteriota</taxon>
    </lineage>
</organism>